<dbReference type="InParanoid" id="A0A2P5FTQ1"/>
<name>A0A2P5FTQ1_TREOI</name>
<gene>
    <name evidence="1" type="ORF">TorRG33x02_029030</name>
</gene>
<protein>
    <submittedName>
        <fullName evidence="1">Uncharacterized protein</fullName>
    </submittedName>
</protein>
<evidence type="ECO:0000313" key="2">
    <source>
        <dbReference type="Proteomes" id="UP000237000"/>
    </source>
</evidence>
<dbReference type="EMBL" id="JXTC01000009">
    <property type="protein sequence ID" value="POO01149.1"/>
    <property type="molecule type" value="Genomic_DNA"/>
</dbReference>
<evidence type="ECO:0000313" key="1">
    <source>
        <dbReference type="EMBL" id="POO01149.1"/>
    </source>
</evidence>
<reference evidence="2" key="1">
    <citation type="submission" date="2016-06" db="EMBL/GenBank/DDBJ databases">
        <title>Parallel loss of symbiosis genes in relatives of nitrogen-fixing non-legume Parasponia.</title>
        <authorList>
            <person name="Van Velzen R."/>
            <person name="Holmer R."/>
            <person name="Bu F."/>
            <person name="Rutten L."/>
            <person name="Van Zeijl A."/>
            <person name="Liu W."/>
            <person name="Santuari L."/>
            <person name="Cao Q."/>
            <person name="Sharma T."/>
            <person name="Shen D."/>
            <person name="Roswanjaya Y."/>
            <person name="Wardhani T."/>
            <person name="Kalhor M.S."/>
            <person name="Jansen J."/>
            <person name="Van den Hoogen J."/>
            <person name="Gungor B."/>
            <person name="Hartog M."/>
            <person name="Hontelez J."/>
            <person name="Verver J."/>
            <person name="Yang W.-C."/>
            <person name="Schijlen E."/>
            <person name="Repin R."/>
            <person name="Schilthuizen M."/>
            <person name="Schranz E."/>
            <person name="Heidstra R."/>
            <person name="Miyata K."/>
            <person name="Fedorova E."/>
            <person name="Kohlen W."/>
            <person name="Bisseling T."/>
            <person name="Smit S."/>
            <person name="Geurts R."/>
        </authorList>
    </citation>
    <scope>NUCLEOTIDE SEQUENCE [LARGE SCALE GENOMIC DNA]</scope>
    <source>
        <strain evidence="2">cv. RG33-2</strain>
    </source>
</reference>
<organism evidence="1 2">
    <name type="scientific">Trema orientale</name>
    <name type="common">Charcoal tree</name>
    <name type="synonym">Celtis orientalis</name>
    <dbReference type="NCBI Taxonomy" id="63057"/>
    <lineage>
        <taxon>Eukaryota</taxon>
        <taxon>Viridiplantae</taxon>
        <taxon>Streptophyta</taxon>
        <taxon>Embryophyta</taxon>
        <taxon>Tracheophyta</taxon>
        <taxon>Spermatophyta</taxon>
        <taxon>Magnoliopsida</taxon>
        <taxon>eudicotyledons</taxon>
        <taxon>Gunneridae</taxon>
        <taxon>Pentapetalae</taxon>
        <taxon>rosids</taxon>
        <taxon>fabids</taxon>
        <taxon>Rosales</taxon>
        <taxon>Cannabaceae</taxon>
        <taxon>Trema</taxon>
    </lineage>
</organism>
<comment type="caution">
    <text evidence="1">The sequence shown here is derived from an EMBL/GenBank/DDBJ whole genome shotgun (WGS) entry which is preliminary data.</text>
</comment>
<dbReference type="Proteomes" id="UP000237000">
    <property type="component" value="Unassembled WGS sequence"/>
</dbReference>
<sequence length="109" mass="12605">MGCYRKDDLRDLCVALGKEKYDGSFGQSQVHFPFHPASLDSKWSSTNWKSMDFLLVVNRGSSKYLDCLSACFMPSRLEIRCLLAGLRFLLKKMDDLFRLIECPDQSHKF</sequence>
<accession>A0A2P5FTQ1</accession>
<dbReference type="AlphaFoldDB" id="A0A2P5FTQ1"/>
<proteinExistence type="predicted"/>
<keyword evidence="2" id="KW-1185">Reference proteome</keyword>